<keyword evidence="8" id="KW-0819">tRNA processing</keyword>
<comment type="caution">
    <text evidence="12">The sequence shown here is derived from an EMBL/GenBank/DDBJ whole genome shotgun (WGS) entry which is preliminary data.</text>
</comment>
<evidence type="ECO:0000256" key="6">
    <source>
        <dbReference type="ARBA" id="ARBA00022801"/>
    </source>
</evidence>
<comment type="catalytic activity">
    <reaction evidence="1 8">
        <text>Endonucleolytic cleavage to 5'-phosphomonoester.</text>
        <dbReference type="EC" id="3.1.26.3"/>
    </reaction>
</comment>
<evidence type="ECO:0000256" key="2">
    <source>
        <dbReference type="ARBA" id="ARBA00010183"/>
    </source>
</evidence>
<comment type="cofactor">
    <cofactor evidence="8">
        <name>Mg(2+)</name>
        <dbReference type="ChEBI" id="CHEBI:18420"/>
    </cofactor>
</comment>
<dbReference type="SUPFAM" id="SSF54768">
    <property type="entry name" value="dsRNA-binding domain-like"/>
    <property type="match status" value="1"/>
</dbReference>
<keyword evidence="5 8" id="KW-0255">Endonuclease</keyword>
<feature type="binding site" evidence="8">
    <location>
        <position position="142"/>
    </location>
    <ligand>
        <name>Mg(2+)</name>
        <dbReference type="ChEBI" id="CHEBI:18420"/>
    </ligand>
</feature>
<feature type="binding site" evidence="8">
    <location>
        <position position="139"/>
    </location>
    <ligand>
        <name>Mg(2+)</name>
        <dbReference type="ChEBI" id="CHEBI:18420"/>
    </ligand>
</feature>
<evidence type="ECO:0000256" key="4">
    <source>
        <dbReference type="ARBA" id="ARBA00022722"/>
    </source>
</evidence>
<dbReference type="CDD" id="cd00593">
    <property type="entry name" value="RIBOc"/>
    <property type="match status" value="1"/>
</dbReference>
<dbReference type="PANTHER" id="PTHR11207:SF0">
    <property type="entry name" value="RIBONUCLEASE 3"/>
    <property type="match status" value="1"/>
</dbReference>
<dbReference type="PROSITE" id="PS50142">
    <property type="entry name" value="RNASE_3_2"/>
    <property type="match status" value="1"/>
</dbReference>
<keyword evidence="6 8" id="KW-0378">Hydrolase</keyword>
<keyword evidence="8" id="KW-0479">Metal-binding</keyword>
<proteinExistence type="inferred from homology"/>
<accession>A0ABS3CGW3</accession>
<dbReference type="NCBIfam" id="TIGR02191">
    <property type="entry name" value="RNaseIII"/>
    <property type="match status" value="1"/>
</dbReference>
<dbReference type="Gene3D" id="1.10.1520.10">
    <property type="entry name" value="Ribonuclease III domain"/>
    <property type="match status" value="1"/>
</dbReference>
<organism evidence="12 13">
    <name type="scientific">Algoriphagus pacificus</name>
    <dbReference type="NCBI Taxonomy" id="2811234"/>
    <lineage>
        <taxon>Bacteria</taxon>
        <taxon>Pseudomonadati</taxon>
        <taxon>Bacteroidota</taxon>
        <taxon>Cytophagia</taxon>
        <taxon>Cytophagales</taxon>
        <taxon>Cyclobacteriaceae</taxon>
        <taxon>Algoriphagus</taxon>
    </lineage>
</organism>
<reference evidence="12 13" key="1">
    <citation type="submission" date="2021-03" db="EMBL/GenBank/DDBJ databases">
        <title>novel species isolated from a fishpond in China.</title>
        <authorList>
            <person name="Lu H."/>
            <person name="Cai Z."/>
        </authorList>
    </citation>
    <scope>NUCLEOTIDE SEQUENCE [LARGE SCALE GENOMIC DNA]</scope>
    <source>
        <strain evidence="12 13">YJ13C</strain>
    </source>
</reference>
<comment type="subunit">
    <text evidence="8">Homodimer.</text>
</comment>
<gene>
    <name evidence="8 12" type="primary">rnc</name>
    <name evidence="12" type="ORF">J0A69_10125</name>
</gene>
<sequence length="250" mass="28368">MNRNLKILQRLGINTLFFSKKDKRLAASIKMMMGSRPFNITLYKLALTPSGLGEETMKGFKISNERLEFLGDAILGAVVAEYLFQKYPFRDEGFLTETRSKLVNRESLNATGIKIGLKKILNIEIGDRNFIGNKSLYGDILEAFLGAVYLDKGYHFTKKFILKRILLHFDLDGMIATVTNYKSKIIEWSQKENKSVDYKVLHVHGNQRFKEFIVALEIDGQEAAQGKGSTKKKAEQEASKNACDQLNITN</sequence>
<evidence type="ECO:0000256" key="8">
    <source>
        <dbReference type="HAMAP-Rule" id="MF_00104"/>
    </source>
</evidence>
<dbReference type="HAMAP" id="MF_00104">
    <property type="entry name" value="RNase_III"/>
    <property type="match status" value="1"/>
</dbReference>
<keyword evidence="7 8" id="KW-0694">RNA-binding</keyword>
<dbReference type="Pfam" id="PF14622">
    <property type="entry name" value="Ribonucleas_3_3"/>
    <property type="match status" value="1"/>
</dbReference>
<evidence type="ECO:0000256" key="3">
    <source>
        <dbReference type="ARBA" id="ARBA00022664"/>
    </source>
</evidence>
<dbReference type="SMART" id="SM00535">
    <property type="entry name" value="RIBOc"/>
    <property type="match status" value="1"/>
</dbReference>
<evidence type="ECO:0000259" key="10">
    <source>
        <dbReference type="PROSITE" id="PS50137"/>
    </source>
</evidence>
<dbReference type="InterPro" id="IPR036389">
    <property type="entry name" value="RNase_III_sf"/>
</dbReference>
<evidence type="ECO:0000256" key="9">
    <source>
        <dbReference type="SAM" id="MobiDB-lite"/>
    </source>
</evidence>
<dbReference type="SMART" id="SM00358">
    <property type="entry name" value="DSRM"/>
    <property type="match status" value="1"/>
</dbReference>
<protein>
    <recommendedName>
        <fullName evidence="8">Ribonuclease 3</fullName>
        <ecNumber evidence="8">3.1.26.3</ecNumber>
    </recommendedName>
    <alternativeName>
        <fullName evidence="8">Ribonuclease III</fullName>
        <shortName evidence="8">RNase III</shortName>
    </alternativeName>
</protein>
<keyword evidence="8" id="KW-0963">Cytoplasm</keyword>
<dbReference type="EC" id="3.1.26.3" evidence="8"/>
<keyword evidence="13" id="KW-1185">Reference proteome</keyword>
<dbReference type="InterPro" id="IPR014720">
    <property type="entry name" value="dsRBD_dom"/>
</dbReference>
<dbReference type="PROSITE" id="PS00517">
    <property type="entry name" value="RNASE_3_1"/>
    <property type="match status" value="1"/>
</dbReference>
<feature type="active site" evidence="8">
    <location>
        <position position="142"/>
    </location>
</feature>
<evidence type="ECO:0000313" key="13">
    <source>
        <dbReference type="Proteomes" id="UP000664480"/>
    </source>
</evidence>
<evidence type="ECO:0000256" key="7">
    <source>
        <dbReference type="ARBA" id="ARBA00022884"/>
    </source>
</evidence>
<dbReference type="GO" id="GO:0004525">
    <property type="term" value="F:ribonuclease III activity"/>
    <property type="evidence" value="ECO:0007669"/>
    <property type="project" value="UniProtKB-EC"/>
</dbReference>
<dbReference type="Pfam" id="PF00035">
    <property type="entry name" value="dsrm"/>
    <property type="match status" value="1"/>
</dbReference>
<feature type="domain" description="DRBM" evidence="10">
    <location>
        <begin position="180"/>
        <end position="248"/>
    </location>
</feature>
<evidence type="ECO:0000256" key="1">
    <source>
        <dbReference type="ARBA" id="ARBA00000109"/>
    </source>
</evidence>
<evidence type="ECO:0000256" key="5">
    <source>
        <dbReference type="ARBA" id="ARBA00022759"/>
    </source>
</evidence>
<comment type="similarity">
    <text evidence="2">Belongs to the ribonuclease III family.</text>
</comment>
<dbReference type="Gene3D" id="3.30.160.20">
    <property type="match status" value="1"/>
</dbReference>
<feature type="active site" evidence="8">
    <location>
        <position position="72"/>
    </location>
</feature>
<feature type="region of interest" description="Disordered" evidence="9">
    <location>
        <begin position="225"/>
        <end position="250"/>
    </location>
</feature>
<dbReference type="PANTHER" id="PTHR11207">
    <property type="entry name" value="RIBONUCLEASE III"/>
    <property type="match status" value="1"/>
</dbReference>
<keyword evidence="3 8" id="KW-0507">mRNA processing</keyword>
<evidence type="ECO:0000313" key="12">
    <source>
        <dbReference type="EMBL" id="MBN7815789.1"/>
    </source>
</evidence>
<comment type="subcellular location">
    <subcellularLocation>
        <location evidence="8">Cytoplasm</location>
    </subcellularLocation>
</comment>
<dbReference type="EMBL" id="JAFKCU010000002">
    <property type="protein sequence ID" value="MBN7815789.1"/>
    <property type="molecule type" value="Genomic_DNA"/>
</dbReference>
<keyword evidence="8" id="KW-0699">rRNA-binding</keyword>
<dbReference type="SUPFAM" id="SSF69065">
    <property type="entry name" value="RNase III domain-like"/>
    <property type="match status" value="1"/>
</dbReference>
<feature type="domain" description="RNase III" evidence="11">
    <location>
        <begin position="18"/>
        <end position="153"/>
    </location>
</feature>
<dbReference type="PROSITE" id="PS50137">
    <property type="entry name" value="DS_RBD"/>
    <property type="match status" value="1"/>
</dbReference>
<dbReference type="InterPro" id="IPR011907">
    <property type="entry name" value="RNase_III"/>
</dbReference>
<keyword evidence="8" id="KW-0698">rRNA processing</keyword>
<name>A0ABS3CGW3_9BACT</name>
<evidence type="ECO:0000259" key="11">
    <source>
        <dbReference type="PROSITE" id="PS50142"/>
    </source>
</evidence>
<dbReference type="InterPro" id="IPR000999">
    <property type="entry name" value="RNase_III_dom"/>
</dbReference>
<feature type="binding site" evidence="8">
    <location>
        <position position="68"/>
    </location>
    <ligand>
        <name>Mg(2+)</name>
        <dbReference type="ChEBI" id="CHEBI:18420"/>
    </ligand>
</feature>
<comment type="function">
    <text evidence="8">Digests double-stranded RNA. Involved in the processing of primary rRNA transcript to yield the immediate precursors to the large and small rRNAs (23S and 16S). Processes some mRNAs, and tRNAs when they are encoded in the rRNA operon. Processes pre-crRNA and tracrRNA of type II CRISPR loci if present in the organism.</text>
</comment>
<dbReference type="CDD" id="cd10845">
    <property type="entry name" value="DSRM_RNAse_III_family"/>
    <property type="match status" value="1"/>
</dbReference>
<keyword evidence="4 8" id="KW-0540">Nuclease</keyword>
<dbReference type="Proteomes" id="UP000664480">
    <property type="component" value="Unassembled WGS sequence"/>
</dbReference>
<keyword evidence="8" id="KW-0460">Magnesium</keyword>